<sequence length="407" mass="46987">MALPYISVEDCFPVIRQTILDTYKVDSFLMHYPYSDLERLDMGLRKMVWGTYSTNSAIFSLSPEQDAWQIIVLKSVLGFYNLIITVTSEEHPDMFGFMPFRTEPATPAVINRIMKENGIPPQYTSNMQQVYYNLPVVEMQSLITTLQHLITAFIPGFAANHVEYINYTSEQHEVDFNEERIHKFTSDYMANLAEHIKSCGDAVITGDQTASSESMKSLLNFAVSFSETPLSQLKEYLSYINTFLSAKMMDTQVHPAYIFKQMHTFQLKINETVQAQELQHLPYEMVRKYCLLVKNFTYDNYSYLIRSVVNYINQHLSSELSLATLASEFGKNASYLSSEFKKEVGDTLTTYINKHRILASLRYFNTTDMSVAEVSNAVGYTDMGYFSRLFRKYVGQSPREYKKMLDK</sequence>
<keyword evidence="1" id="KW-0805">Transcription regulation</keyword>
<dbReference type="AlphaFoldDB" id="A0A395V4D1"/>
<dbReference type="Proteomes" id="UP000266172">
    <property type="component" value="Unassembled WGS sequence"/>
</dbReference>
<dbReference type="GO" id="GO:0043565">
    <property type="term" value="F:sequence-specific DNA binding"/>
    <property type="evidence" value="ECO:0007669"/>
    <property type="project" value="InterPro"/>
</dbReference>
<name>A0A395V4D1_9FIRM</name>
<evidence type="ECO:0000313" key="6">
    <source>
        <dbReference type="Proteomes" id="UP000266172"/>
    </source>
</evidence>
<dbReference type="PANTHER" id="PTHR43280:SF28">
    <property type="entry name" value="HTH-TYPE TRANSCRIPTIONAL ACTIVATOR RHAS"/>
    <property type="match status" value="1"/>
</dbReference>
<dbReference type="EMBL" id="QRVL01000013">
    <property type="protein sequence ID" value="RGS37950.1"/>
    <property type="molecule type" value="Genomic_DNA"/>
</dbReference>
<gene>
    <name evidence="5" type="ORF">DWX93_13010</name>
</gene>
<dbReference type="InterPro" id="IPR020449">
    <property type="entry name" value="Tscrpt_reg_AraC-type_HTH"/>
</dbReference>
<reference evidence="5 6" key="1">
    <citation type="submission" date="2018-08" db="EMBL/GenBank/DDBJ databases">
        <title>A genome reference for cultivated species of the human gut microbiota.</title>
        <authorList>
            <person name="Zou Y."/>
            <person name="Xue W."/>
            <person name="Luo G."/>
        </authorList>
    </citation>
    <scope>NUCLEOTIDE SEQUENCE [LARGE SCALE GENOMIC DNA]</scope>
    <source>
        <strain evidence="5 6">AF22-12AC</strain>
    </source>
</reference>
<dbReference type="PROSITE" id="PS01124">
    <property type="entry name" value="HTH_ARAC_FAMILY_2"/>
    <property type="match status" value="1"/>
</dbReference>
<keyword evidence="3" id="KW-0804">Transcription</keyword>
<comment type="caution">
    <text evidence="5">The sequence shown here is derived from an EMBL/GenBank/DDBJ whole genome shotgun (WGS) entry which is preliminary data.</text>
</comment>
<accession>A0A395V4D1</accession>
<dbReference type="InterPro" id="IPR009057">
    <property type="entry name" value="Homeodomain-like_sf"/>
</dbReference>
<evidence type="ECO:0000259" key="4">
    <source>
        <dbReference type="PROSITE" id="PS01124"/>
    </source>
</evidence>
<evidence type="ECO:0000256" key="1">
    <source>
        <dbReference type="ARBA" id="ARBA00023015"/>
    </source>
</evidence>
<proteinExistence type="predicted"/>
<dbReference type="PRINTS" id="PR00032">
    <property type="entry name" value="HTHARAC"/>
</dbReference>
<protein>
    <submittedName>
        <fullName evidence="5">Helix-turn-helix domain-containing protein</fullName>
    </submittedName>
</protein>
<dbReference type="SMART" id="SM00342">
    <property type="entry name" value="HTH_ARAC"/>
    <property type="match status" value="1"/>
</dbReference>
<dbReference type="Gene3D" id="1.10.10.60">
    <property type="entry name" value="Homeodomain-like"/>
    <property type="match status" value="2"/>
</dbReference>
<feature type="domain" description="HTH araC/xylS-type" evidence="4">
    <location>
        <begin position="306"/>
        <end position="404"/>
    </location>
</feature>
<evidence type="ECO:0000256" key="3">
    <source>
        <dbReference type="ARBA" id="ARBA00023163"/>
    </source>
</evidence>
<evidence type="ECO:0000256" key="2">
    <source>
        <dbReference type="ARBA" id="ARBA00023125"/>
    </source>
</evidence>
<organism evidence="5 6">
    <name type="scientific">Roseburia hominis</name>
    <dbReference type="NCBI Taxonomy" id="301301"/>
    <lineage>
        <taxon>Bacteria</taxon>
        <taxon>Bacillati</taxon>
        <taxon>Bacillota</taxon>
        <taxon>Clostridia</taxon>
        <taxon>Lachnospirales</taxon>
        <taxon>Lachnospiraceae</taxon>
        <taxon>Roseburia</taxon>
    </lineage>
</organism>
<dbReference type="SUPFAM" id="SSF46689">
    <property type="entry name" value="Homeodomain-like"/>
    <property type="match status" value="2"/>
</dbReference>
<dbReference type="GO" id="GO:0003700">
    <property type="term" value="F:DNA-binding transcription factor activity"/>
    <property type="evidence" value="ECO:0007669"/>
    <property type="project" value="InterPro"/>
</dbReference>
<keyword evidence="2" id="KW-0238">DNA-binding</keyword>
<dbReference type="RefSeq" id="WP_118097928.1">
    <property type="nucleotide sequence ID" value="NZ_CAUBGO010000025.1"/>
</dbReference>
<dbReference type="InterPro" id="IPR018060">
    <property type="entry name" value="HTH_AraC"/>
</dbReference>
<evidence type="ECO:0000313" key="5">
    <source>
        <dbReference type="EMBL" id="RGS37950.1"/>
    </source>
</evidence>
<dbReference type="PANTHER" id="PTHR43280">
    <property type="entry name" value="ARAC-FAMILY TRANSCRIPTIONAL REGULATOR"/>
    <property type="match status" value="1"/>
</dbReference>
<dbReference type="Pfam" id="PF12833">
    <property type="entry name" value="HTH_18"/>
    <property type="match status" value="1"/>
</dbReference>